<dbReference type="STRING" id="1220589.CD32_14295"/>
<sequence>MLLTLCCCLLLAGCGNTDEKLTTFYATYDGEKETEIEDMLDKQKDIEHANVILVDDQLLVAMQVKPWKKYKKRSIEKKVEDELKKDYPNLQLIVSADFKLHWESAKLIEKNETKNLSKKLEDLRKLAKEET</sequence>
<dbReference type="AlphaFoldDB" id="A0A0A3IK90"/>
<proteinExistence type="predicted"/>
<gene>
    <name evidence="1" type="ORF">CD32_14295</name>
</gene>
<dbReference type="Pfam" id="PF09580">
    <property type="entry name" value="Spore_YhcN_YlaJ"/>
    <property type="match status" value="1"/>
</dbReference>
<dbReference type="EMBL" id="JPVP01000057">
    <property type="protein sequence ID" value="KGR83865.1"/>
    <property type="molecule type" value="Genomic_DNA"/>
</dbReference>
<organism evidence="1 2">
    <name type="scientific">Lysinibacillus odysseyi 34hs-1 = NBRC 100172</name>
    <dbReference type="NCBI Taxonomy" id="1220589"/>
    <lineage>
        <taxon>Bacteria</taxon>
        <taxon>Bacillati</taxon>
        <taxon>Bacillota</taxon>
        <taxon>Bacilli</taxon>
        <taxon>Bacillales</taxon>
        <taxon>Bacillaceae</taxon>
        <taxon>Lysinibacillus</taxon>
    </lineage>
</organism>
<protein>
    <recommendedName>
        <fullName evidence="3">Sporulation protein</fullName>
    </recommendedName>
</protein>
<name>A0A0A3IK90_9BACI</name>
<evidence type="ECO:0000313" key="1">
    <source>
        <dbReference type="EMBL" id="KGR83865.1"/>
    </source>
</evidence>
<evidence type="ECO:0008006" key="3">
    <source>
        <dbReference type="Google" id="ProtNLM"/>
    </source>
</evidence>
<dbReference type="eggNOG" id="ENOG5032ZA6">
    <property type="taxonomic scope" value="Bacteria"/>
</dbReference>
<dbReference type="RefSeq" id="WP_036156118.1">
    <property type="nucleotide sequence ID" value="NZ_AVCX01000004.1"/>
</dbReference>
<comment type="caution">
    <text evidence="1">The sequence shown here is derived from an EMBL/GenBank/DDBJ whole genome shotgun (WGS) entry which is preliminary data.</text>
</comment>
<reference evidence="1 2" key="1">
    <citation type="submission" date="2014-02" db="EMBL/GenBank/DDBJ databases">
        <title>Draft genome sequence of Lysinibacillus odysseyi NBRC 100172.</title>
        <authorList>
            <person name="Zhang F."/>
            <person name="Wang G."/>
            <person name="Zhang L."/>
        </authorList>
    </citation>
    <scope>NUCLEOTIDE SEQUENCE [LARGE SCALE GENOMIC DNA]</scope>
    <source>
        <strain evidence="1 2">NBRC 100172</strain>
    </source>
</reference>
<accession>A0A0A3IK90</accession>
<dbReference type="InterPro" id="IPR019076">
    <property type="entry name" value="Spore_lipoprot_YhcN/YlaJ-like"/>
</dbReference>
<dbReference type="Proteomes" id="UP000030437">
    <property type="component" value="Unassembled WGS sequence"/>
</dbReference>
<evidence type="ECO:0000313" key="2">
    <source>
        <dbReference type="Proteomes" id="UP000030437"/>
    </source>
</evidence>
<keyword evidence="2" id="KW-1185">Reference proteome</keyword>